<proteinExistence type="predicted"/>
<dbReference type="Proteomes" id="UP000297245">
    <property type="component" value="Unassembled WGS sequence"/>
</dbReference>
<keyword evidence="3" id="KW-1185">Reference proteome</keyword>
<accession>A0A4S8LIJ4</accession>
<dbReference type="AlphaFoldDB" id="A0A4S8LIJ4"/>
<gene>
    <name evidence="2" type="ORF">K435DRAFT_616514</name>
</gene>
<sequence>PQVYAWLWPTLFPYGVGFFEDHTRKTSGFREVPLYLHARNYLNLADRRFQTHLSFMFVIHNILLVRRSSSRTRLAVQRSWWPFAAQAMDNVDDATLVDFRDHLIDKKNRKDASPVKPKSKGEEAIMKLLRHVQYVDDHVDGSMGNVAMMREQIRAIMRSAGTPSLFFTLNPADGHNPIVSYLAGKDIDIDALFSKPDSRFTSTDRLRTLAENPVAGASFFHLMVEEFIGKFLGVDRRNKRGVFGRVRFYYGVVE</sequence>
<reference evidence="2 3" key="1">
    <citation type="journal article" date="2019" name="Nat. Ecol. Evol.">
        <title>Megaphylogeny resolves global patterns of mushroom evolution.</title>
        <authorList>
            <person name="Varga T."/>
            <person name="Krizsan K."/>
            <person name="Foldi C."/>
            <person name="Dima B."/>
            <person name="Sanchez-Garcia M."/>
            <person name="Sanchez-Ramirez S."/>
            <person name="Szollosi G.J."/>
            <person name="Szarkandi J.G."/>
            <person name="Papp V."/>
            <person name="Albert L."/>
            <person name="Andreopoulos W."/>
            <person name="Angelini C."/>
            <person name="Antonin V."/>
            <person name="Barry K.W."/>
            <person name="Bougher N.L."/>
            <person name="Buchanan P."/>
            <person name="Buyck B."/>
            <person name="Bense V."/>
            <person name="Catcheside P."/>
            <person name="Chovatia M."/>
            <person name="Cooper J."/>
            <person name="Damon W."/>
            <person name="Desjardin D."/>
            <person name="Finy P."/>
            <person name="Geml J."/>
            <person name="Haridas S."/>
            <person name="Hughes K."/>
            <person name="Justo A."/>
            <person name="Karasinski D."/>
            <person name="Kautmanova I."/>
            <person name="Kiss B."/>
            <person name="Kocsube S."/>
            <person name="Kotiranta H."/>
            <person name="LaButti K.M."/>
            <person name="Lechner B.E."/>
            <person name="Liimatainen K."/>
            <person name="Lipzen A."/>
            <person name="Lukacs Z."/>
            <person name="Mihaltcheva S."/>
            <person name="Morgado L.N."/>
            <person name="Niskanen T."/>
            <person name="Noordeloos M.E."/>
            <person name="Ohm R.A."/>
            <person name="Ortiz-Santana B."/>
            <person name="Ovrebo C."/>
            <person name="Racz N."/>
            <person name="Riley R."/>
            <person name="Savchenko A."/>
            <person name="Shiryaev A."/>
            <person name="Soop K."/>
            <person name="Spirin V."/>
            <person name="Szebenyi C."/>
            <person name="Tomsovsky M."/>
            <person name="Tulloss R.E."/>
            <person name="Uehling J."/>
            <person name="Grigoriev I.V."/>
            <person name="Vagvolgyi C."/>
            <person name="Papp T."/>
            <person name="Martin F.M."/>
            <person name="Miettinen O."/>
            <person name="Hibbett D.S."/>
            <person name="Nagy L.G."/>
        </authorList>
    </citation>
    <scope>NUCLEOTIDE SEQUENCE [LARGE SCALE GENOMIC DNA]</scope>
    <source>
        <strain evidence="2 3">CBS 962.96</strain>
    </source>
</reference>
<evidence type="ECO:0000259" key="1">
    <source>
        <dbReference type="Pfam" id="PF14214"/>
    </source>
</evidence>
<feature type="non-terminal residue" evidence="2">
    <location>
        <position position="1"/>
    </location>
</feature>
<name>A0A4S8LIJ4_DENBC</name>
<dbReference type="EMBL" id="ML179388">
    <property type="protein sequence ID" value="THU88952.1"/>
    <property type="molecule type" value="Genomic_DNA"/>
</dbReference>
<dbReference type="OrthoDB" id="432234at2759"/>
<feature type="non-terminal residue" evidence="2">
    <location>
        <position position="254"/>
    </location>
</feature>
<evidence type="ECO:0000313" key="2">
    <source>
        <dbReference type="EMBL" id="THU88952.1"/>
    </source>
</evidence>
<dbReference type="Pfam" id="PF14214">
    <property type="entry name" value="Helitron_like_N"/>
    <property type="match status" value="1"/>
</dbReference>
<feature type="domain" description="Helitron helicase-like" evidence="1">
    <location>
        <begin position="41"/>
        <end position="254"/>
    </location>
</feature>
<organism evidence="2 3">
    <name type="scientific">Dendrothele bispora (strain CBS 962.96)</name>
    <dbReference type="NCBI Taxonomy" id="1314807"/>
    <lineage>
        <taxon>Eukaryota</taxon>
        <taxon>Fungi</taxon>
        <taxon>Dikarya</taxon>
        <taxon>Basidiomycota</taxon>
        <taxon>Agaricomycotina</taxon>
        <taxon>Agaricomycetes</taxon>
        <taxon>Agaricomycetidae</taxon>
        <taxon>Agaricales</taxon>
        <taxon>Agaricales incertae sedis</taxon>
        <taxon>Dendrothele</taxon>
    </lineage>
</organism>
<evidence type="ECO:0000313" key="3">
    <source>
        <dbReference type="Proteomes" id="UP000297245"/>
    </source>
</evidence>
<dbReference type="InterPro" id="IPR025476">
    <property type="entry name" value="Helitron_helicase-like"/>
</dbReference>
<protein>
    <recommendedName>
        <fullName evidence="1">Helitron helicase-like domain-containing protein</fullName>
    </recommendedName>
</protein>